<organism evidence="2 3">
    <name type="scientific">Hibiscus syriacus</name>
    <name type="common">Rose of Sharon</name>
    <dbReference type="NCBI Taxonomy" id="106335"/>
    <lineage>
        <taxon>Eukaryota</taxon>
        <taxon>Viridiplantae</taxon>
        <taxon>Streptophyta</taxon>
        <taxon>Embryophyta</taxon>
        <taxon>Tracheophyta</taxon>
        <taxon>Spermatophyta</taxon>
        <taxon>Magnoliopsida</taxon>
        <taxon>eudicotyledons</taxon>
        <taxon>Gunneridae</taxon>
        <taxon>Pentapetalae</taxon>
        <taxon>rosids</taxon>
        <taxon>malvids</taxon>
        <taxon>Malvales</taxon>
        <taxon>Malvaceae</taxon>
        <taxon>Malvoideae</taxon>
        <taxon>Hibiscus</taxon>
    </lineage>
</organism>
<dbReference type="AlphaFoldDB" id="A0A6A2XZV2"/>
<keyword evidence="1" id="KW-0812">Transmembrane</keyword>
<sequence length="425" mass="48832">MMRAVQYNSYGGGAAALKNGLWPLLPRKFPNIPSTLLLLAVFFTLIPITGYTIFLEQYRCSRRSRRGWISCQELQSSHKVVAVLSNENGGALAEFAVAKENMTVSRPQEYSRTRCSFADCWPHSSRVPPPDCRVRGQRKRPASKHPDHRCFRWRSRRGYRLQDPEGEALKSPSGRKYDARPDRVDALRRVMLARRSSRIRQRARAIKSPYTPIVRRHRKKKPDSPVIPQESTPIVEEAPPIIPRESPPTVQEATVIIEEVPPPFKSPIHMATIPVSEEEREQLPDTILDNTLWAKTAVDFYLHERSQGCFTDICKLTDDIYLLLDRSWWGVLLGVEDNGYFDGGHIDAWVTRLLIIRKLKKNKNIRYTIMPTSFHAVHLKNARDESFDLGNGQAKLYPAWWEVDKVFILFWNVNIGFSSSFTPIP</sequence>
<dbReference type="Proteomes" id="UP000436088">
    <property type="component" value="Unassembled WGS sequence"/>
</dbReference>
<reference evidence="2" key="1">
    <citation type="submission" date="2019-09" db="EMBL/GenBank/DDBJ databases">
        <title>Draft genome information of white flower Hibiscus syriacus.</title>
        <authorList>
            <person name="Kim Y.-M."/>
        </authorList>
    </citation>
    <scope>NUCLEOTIDE SEQUENCE [LARGE SCALE GENOMIC DNA]</scope>
    <source>
        <strain evidence="2">YM2019G1</strain>
    </source>
</reference>
<gene>
    <name evidence="2" type="ORF">F3Y22_tig00111812pilonHSYRG00138</name>
</gene>
<dbReference type="EMBL" id="VEPZ02001436">
    <property type="protein sequence ID" value="KAE8673085.1"/>
    <property type="molecule type" value="Genomic_DNA"/>
</dbReference>
<name>A0A6A2XZV2_HIBSY</name>
<keyword evidence="3" id="KW-1185">Reference proteome</keyword>
<keyword evidence="1" id="KW-0472">Membrane</keyword>
<evidence type="ECO:0000256" key="1">
    <source>
        <dbReference type="SAM" id="Phobius"/>
    </source>
</evidence>
<comment type="caution">
    <text evidence="2">The sequence shown here is derived from an EMBL/GenBank/DDBJ whole genome shotgun (WGS) entry which is preliminary data.</text>
</comment>
<feature type="transmembrane region" description="Helical" evidence="1">
    <location>
        <begin position="32"/>
        <end position="55"/>
    </location>
</feature>
<keyword evidence="1" id="KW-1133">Transmembrane helix</keyword>
<protein>
    <submittedName>
        <fullName evidence="2">Uncharacterized protein</fullName>
    </submittedName>
</protein>
<proteinExistence type="predicted"/>
<evidence type="ECO:0000313" key="2">
    <source>
        <dbReference type="EMBL" id="KAE8673085.1"/>
    </source>
</evidence>
<accession>A0A6A2XZV2</accession>
<evidence type="ECO:0000313" key="3">
    <source>
        <dbReference type="Proteomes" id="UP000436088"/>
    </source>
</evidence>